<evidence type="ECO:0000313" key="4">
    <source>
        <dbReference type="EMBL" id="PIZ17437.1"/>
    </source>
</evidence>
<dbReference type="SUPFAM" id="SSF51735">
    <property type="entry name" value="NAD(P)-binding Rossmann-fold domains"/>
    <property type="match status" value="1"/>
</dbReference>
<organism evidence="4 5">
    <name type="scientific">Candidatus Desantisbacteria bacterium CG_4_10_14_0_8_um_filter_39_17</name>
    <dbReference type="NCBI Taxonomy" id="1974542"/>
    <lineage>
        <taxon>Bacteria</taxon>
        <taxon>Candidatus Desantisiibacteriota</taxon>
    </lineage>
</organism>
<comment type="caution">
    <text evidence="4">The sequence shown here is derived from an EMBL/GenBank/DDBJ whole genome shotgun (WGS) entry which is preliminary data.</text>
</comment>
<sequence length="363" mass="40081">MGIRPHRKAGESEIKSNDGRIREKQMFRIGIIGCGRIVEDGHVPAFKELPTNDVKVVALADVAKERVEKVSGIFGIEQGHLYTDYREMLAKEKLDFVDIALPHFLHEKVVIDAANAEVNIISEKPLATNLKEVDRILKAVKKNKVILAVLHNYRYYPAMKKAIEITNSGVIGERFIVRSEGLGGGHYPGTGAYDPDWRTKSKMAGGGCLIDNGYHNIYVSRELMGADIVSVYAQVNTYYHNIDVDDSAFMLMKHSNGGTTSIQISWAVKAGGQAVNEVHGKKGSIVFGKEGKPLAIFSNDTNTWNYPDVSGIPGNSFTGIFQDIFQAVKTGARIPTDGYEARRNLQIIIAAYESARKEKVIKV</sequence>
<name>A0A2H9PDC9_9BACT</name>
<dbReference type="InterPro" id="IPR000683">
    <property type="entry name" value="Gfo/Idh/MocA-like_OxRdtase_N"/>
</dbReference>
<gene>
    <name evidence="4" type="ORF">COY51_00085</name>
</gene>
<evidence type="ECO:0008006" key="6">
    <source>
        <dbReference type="Google" id="ProtNLM"/>
    </source>
</evidence>
<dbReference type="GO" id="GO:0000166">
    <property type="term" value="F:nucleotide binding"/>
    <property type="evidence" value="ECO:0007669"/>
    <property type="project" value="InterPro"/>
</dbReference>
<evidence type="ECO:0000259" key="2">
    <source>
        <dbReference type="Pfam" id="PF01408"/>
    </source>
</evidence>
<dbReference type="Pfam" id="PF22725">
    <property type="entry name" value="GFO_IDH_MocA_C3"/>
    <property type="match status" value="1"/>
</dbReference>
<dbReference type="InterPro" id="IPR050463">
    <property type="entry name" value="Gfo/Idh/MocA_oxidrdct_glycsds"/>
</dbReference>
<dbReference type="Pfam" id="PF01408">
    <property type="entry name" value="GFO_IDH_MocA"/>
    <property type="match status" value="1"/>
</dbReference>
<dbReference type="PANTHER" id="PTHR43818:SF11">
    <property type="entry name" value="BCDNA.GH03377"/>
    <property type="match status" value="1"/>
</dbReference>
<accession>A0A2H9PDC9</accession>
<dbReference type="InterPro" id="IPR055170">
    <property type="entry name" value="GFO_IDH_MocA-like_dom"/>
</dbReference>
<evidence type="ECO:0000313" key="5">
    <source>
        <dbReference type="Proteomes" id="UP000234145"/>
    </source>
</evidence>
<dbReference type="Proteomes" id="UP000234145">
    <property type="component" value="Unassembled WGS sequence"/>
</dbReference>
<feature type="domain" description="GFO/IDH/MocA-like oxidoreductase" evidence="3">
    <location>
        <begin position="160"/>
        <end position="286"/>
    </location>
</feature>
<dbReference type="Gene3D" id="3.30.360.10">
    <property type="entry name" value="Dihydrodipicolinate Reductase, domain 2"/>
    <property type="match status" value="1"/>
</dbReference>
<dbReference type="InterPro" id="IPR036291">
    <property type="entry name" value="NAD(P)-bd_dom_sf"/>
</dbReference>
<keyword evidence="1" id="KW-0560">Oxidoreductase</keyword>
<dbReference type="PANTHER" id="PTHR43818">
    <property type="entry name" value="BCDNA.GH03377"/>
    <property type="match status" value="1"/>
</dbReference>
<dbReference type="GO" id="GO:0016491">
    <property type="term" value="F:oxidoreductase activity"/>
    <property type="evidence" value="ECO:0007669"/>
    <property type="project" value="UniProtKB-KW"/>
</dbReference>
<dbReference type="Gene3D" id="3.40.50.720">
    <property type="entry name" value="NAD(P)-binding Rossmann-like Domain"/>
    <property type="match status" value="1"/>
</dbReference>
<protein>
    <recommendedName>
        <fullName evidence="6">Gfo/Idh/MocA family oxidoreductase</fullName>
    </recommendedName>
</protein>
<dbReference type="AlphaFoldDB" id="A0A2H9PDC9"/>
<feature type="domain" description="Gfo/Idh/MocA-like oxidoreductase N-terminal" evidence="2">
    <location>
        <begin position="27"/>
        <end position="150"/>
    </location>
</feature>
<evidence type="ECO:0000256" key="1">
    <source>
        <dbReference type="ARBA" id="ARBA00023002"/>
    </source>
</evidence>
<dbReference type="SUPFAM" id="SSF55347">
    <property type="entry name" value="Glyceraldehyde-3-phosphate dehydrogenase-like, C-terminal domain"/>
    <property type="match status" value="1"/>
</dbReference>
<dbReference type="EMBL" id="PFMS01000002">
    <property type="protein sequence ID" value="PIZ17437.1"/>
    <property type="molecule type" value="Genomic_DNA"/>
</dbReference>
<proteinExistence type="predicted"/>
<evidence type="ECO:0000259" key="3">
    <source>
        <dbReference type="Pfam" id="PF22725"/>
    </source>
</evidence>
<reference evidence="5" key="1">
    <citation type="submission" date="2017-09" db="EMBL/GenBank/DDBJ databases">
        <title>Depth-based differentiation of microbial function through sediment-hosted aquifers and enrichment of novel symbionts in the deep terrestrial subsurface.</title>
        <authorList>
            <person name="Probst A.J."/>
            <person name="Ladd B."/>
            <person name="Jarett J.K."/>
            <person name="Geller-Mcgrath D.E."/>
            <person name="Sieber C.M.K."/>
            <person name="Emerson J.B."/>
            <person name="Anantharaman K."/>
            <person name="Thomas B.C."/>
            <person name="Malmstrom R."/>
            <person name="Stieglmeier M."/>
            <person name="Klingl A."/>
            <person name="Woyke T."/>
            <person name="Ryan C.M."/>
            <person name="Banfield J.F."/>
        </authorList>
    </citation>
    <scope>NUCLEOTIDE SEQUENCE [LARGE SCALE GENOMIC DNA]</scope>
</reference>